<reference evidence="1" key="1">
    <citation type="submission" date="2019-08" db="EMBL/GenBank/DDBJ databases">
        <authorList>
            <person name="Kucharzyk K."/>
            <person name="Murdoch R.W."/>
            <person name="Higgins S."/>
            <person name="Loffler F."/>
        </authorList>
    </citation>
    <scope>NUCLEOTIDE SEQUENCE</scope>
</reference>
<evidence type="ECO:0000313" key="1">
    <source>
        <dbReference type="EMBL" id="MPM78468.1"/>
    </source>
</evidence>
<dbReference type="AlphaFoldDB" id="A0A645CNI2"/>
<proteinExistence type="predicted"/>
<name>A0A645CNI2_9ZZZZ</name>
<sequence length="77" mass="8923">MSEGNNPSLELSLPVTYWGLVSGSHLSLEGRWWKIDCFMVSAARRYYLNPANDMPIVYNSQQTIFYQVFLFRILISS</sequence>
<dbReference type="EMBL" id="VSSQ01028668">
    <property type="protein sequence ID" value="MPM78468.1"/>
    <property type="molecule type" value="Genomic_DNA"/>
</dbReference>
<comment type="caution">
    <text evidence="1">The sequence shown here is derived from an EMBL/GenBank/DDBJ whole genome shotgun (WGS) entry which is preliminary data.</text>
</comment>
<accession>A0A645CNI2</accession>
<gene>
    <name evidence="1" type="ORF">SDC9_125479</name>
</gene>
<protein>
    <submittedName>
        <fullName evidence="1">Uncharacterized protein</fullName>
    </submittedName>
</protein>
<organism evidence="1">
    <name type="scientific">bioreactor metagenome</name>
    <dbReference type="NCBI Taxonomy" id="1076179"/>
    <lineage>
        <taxon>unclassified sequences</taxon>
        <taxon>metagenomes</taxon>
        <taxon>ecological metagenomes</taxon>
    </lineage>
</organism>